<dbReference type="GO" id="GO:0015833">
    <property type="term" value="P:peptide transport"/>
    <property type="evidence" value="ECO:0007669"/>
    <property type="project" value="TreeGrafter"/>
</dbReference>
<keyword evidence="3 4" id="KW-0732">Signal</keyword>
<dbReference type="GO" id="GO:1904680">
    <property type="term" value="F:peptide transmembrane transporter activity"/>
    <property type="evidence" value="ECO:0007669"/>
    <property type="project" value="TreeGrafter"/>
</dbReference>
<dbReference type="InterPro" id="IPR039424">
    <property type="entry name" value="SBP_5"/>
</dbReference>
<feature type="domain" description="Solute-binding protein family 5" evidence="5">
    <location>
        <begin position="109"/>
        <end position="472"/>
    </location>
</feature>
<dbReference type="SUPFAM" id="SSF53850">
    <property type="entry name" value="Periplasmic binding protein-like II"/>
    <property type="match status" value="1"/>
</dbReference>
<dbReference type="GO" id="GO:0030288">
    <property type="term" value="C:outer membrane-bounded periplasmic space"/>
    <property type="evidence" value="ECO:0007669"/>
    <property type="project" value="UniProtKB-ARBA"/>
</dbReference>
<feature type="chain" id="PRO_5023023641" evidence="4">
    <location>
        <begin position="49"/>
        <end position="552"/>
    </location>
</feature>
<dbReference type="PANTHER" id="PTHR30290:SF9">
    <property type="entry name" value="OLIGOPEPTIDE-BINDING PROTEIN APPA"/>
    <property type="match status" value="1"/>
</dbReference>
<comment type="similarity">
    <text evidence="1">Belongs to the bacterial solute-binding protein 5 family.</text>
</comment>
<reference evidence="6 7" key="1">
    <citation type="submission" date="2019-08" db="EMBL/GenBank/DDBJ databases">
        <authorList>
            <person name="Peeters C."/>
        </authorList>
    </citation>
    <scope>NUCLEOTIDE SEQUENCE [LARGE SCALE GENOMIC DNA]</scope>
    <source>
        <strain evidence="6 7">LMG 31115</strain>
    </source>
</reference>
<organism evidence="6 7">
    <name type="scientific">Pandoraea iniqua</name>
    <dbReference type="NCBI Taxonomy" id="2508288"/>
    <lineage>
        <taxon>Bacteria</taxon>
        <taxon>Pseudomonadati</taxon>
        <taxon>Pseudomonadota</taxon>
        <taxon>Betaproteobacteria</taxon>
        <taxon>Burkholderiales</taxon>
        <taxon>Burkholderiaceae</taxon>
        <taxon>Pandoraea</taxon>
    </lineage>
</organism>
<dbReference type="Gene3D" id="3.40.190.10">
    <property type="entry name" value="Periplasmic binding protein-like II"/>
    <property type="match status" value="1"/>
</dbReference>
<keyword evidence="2" id="KW-0813">Transport</keyword>
<evidence type="ECO:0000256" key="2">
    <source>
        <dbReference type="ARBA" id="ARBA00022448"/>
    </source>
</evidence>
<evidence type="ECO:0000313" key="7">
    <source>
        <dbReference type="Proteomes" id="UP000333828"/>
    </source>
</evidence>
<dbReference type="Proteomes" id="UP000333828">
    <property type="component" value="Unassembled WGS sequence"/>
</dbReference>
<dbReference type="PIRSF" id="PIRSF002741">
    <property type="entry name" value="MppA"/>
    <property type="match status" value="1"/>
</dbReference>
<keyword evidence="7" id="KW-1185">Reference proteome</keyword>
<dbReference type="EMBL" id="CABPSI010000002">
    <property type="protein sequence ID" value="VVD97652.1"/>
    <property type="molecule type" value="Genomic_DNA"/>
</dbReference>
<dbReference type="Pfam" id="PF00496">
    <property type="entry name" value="SBP_bac_5"/>
    <property type="match status" value="1"/>
</dbReference>
<name>A0A5E4UDU4_9BURK</name>
<feature type="signal peptide" evidence="4">
    <location>
        <begin position="1"/>
        <end position="48"/>
    </location>
</feature>
<dbReference type="GO" id="GO:0043190">
    <property type="term" value="C:ATP-binding cassette (ABC) transporter complex"/>
    <property type="evidence" value="ECO:0007669"/>
    <property type="project" value="InterPro"/>
</dbReference>
<dbReference type="PANTHER" id="PTHR30290">
    <property type="entry name" value="PERIPLASMIC BINDING COMPONENT OF ABC TRANSPORTER"/>
    <property type="match status" value="1"/>
</dbReference>
<dbReference type="AlphaFoldDB" id="A0A5E4UDU4"/>
<evidence type="ECO:0000313" key="6">
    <source>
        <dbReference type="EMBL" id="VVD97652.1"/>
    </source>
</evidence>
<evidence type="ECO:0000259" key="5">
    <source>
        <dbReference type="Pfam" id="PF00496"/>
    </source>
</evidence>
<evidence type="ECO:0000256" key="4">
    <source>
        <dbReference type="SAM" id="SignalP"/>
    </source>
</evidence>
<dbReference type="InterPro" id="IPR000914">
    <property type="entry name" value="SBP_5_dom"/>
</dbReference>
<protein>
    <submittedName>
        <fullName evidence="6">Putative deoxycholate-binding periplasmic protein YgiS</fullName>
    </submittedName>
</protein>
<gene>
    <name evidence="6" type="primary">ygiS</name>
    <name evidence="6" type="ORF">PIN31115_01933</name>
</gene>
<accession>A0A5E4UDU4</accession>
<dbReference type="InterPro" id="IPR030678">
    <property type="entry name" value="Peptide/Ni-bd"/>
</dbReference>
<proteinExistence type="inferred from homology"/>
<sequence>MSPMPPNSQLSPMSRPPCRRELRNRWHAGLAASLALAAALMCASSAQAQSPTQSQPQSQPAAPRHEIRFAVSSDTPTSMPGSLLRNTATDNILAHVVESLVALRADLSIGPMLADRWDISADGKTYTFHLRHGVQFHNGKPMTAADVKWSYEYFMNPSTGFYCRRAYDGHAGAKVLGVHVVDRYTVTFDLDRASALFLNHMADPRCPMAVLSPDSVDAEGHWTQPIGTGPYVFADWQPGQYVLLKPFAAYHPRPEPANGAAGAKVAHADVRFVTIPDETAQMSALMSGQIDAMNLSEQMVPPKDPAWHIVAGPGADPAMLLIQSRDPLLADVRIRRAIALAADLPGIANAVTEGRSDYNPSLVPNASALASPATRVGYVKSLPAVKRLLDEAGYRGQPITLETNRRYTHMFTMAVYLQSLLARAGINVKLQVVEWGKQLADYRAGRFQLMAFGYTARTDPALMYADVLGDKSRNALVQWEDPAALDLLRSIAGETDDRVRARVFGELHQRMLADVPMLVLYNSPDLMLVSSRLHGVTSWPIRLKRFYNVTKD</sequence>
<evidence type="ECO:0000256" key="1">
    <source>
        <dbReference type="ARBA" id="ARBA00005695"/>
    </source>
</evidence>
<evidence type="ECO:0000256" key="3">
    <source>
        <dbReference type="ARBA" id="ARBA00022729"/>
    </source>
</evidence>
<dbReference type="Gene3D" id="3.10.105.10">
    <property type="entry name" value="Dipeptide-binding Protein, Domain 3"/>
    <property type="match status" value="1"/>
</dbReference>